<comment type="caution">
    <text evidence="2">The sequence shown here is derived from an EMBL/GenBank/DDBJ whole genome shotgun (WGS) entry which is preliminary data.</text>
</comment>
<name>A0ABU6VGW1_9FABA</name>
<evidence type="ECO:0000313" key="3">
    <source>
        <dbReference type="Proteomes" id="UP001341840"/>
    </source>
</evidence>
<evidence type="ECO:0000313" key="2">
    <source>
        <dbReference type="EMBL" id="MED6172404.1"/>
    </source>
</evidence>
<dbReference type="EMBL" id="JASCZI010151371">
    <property type="protein sequence ID" value="MED6172404.1"/>
    <property type="molecule type" value="Genomic_DNA"/>
</dbReference>
<accession>A0ABU6VGW1</accession>
<dbReference type="Proteomes" id="UP001341840">
    <property type="component" value="Unassembled WGS sequence"/>
</dbReference>
<protein>
    <submittedName>
        <fullName evidence="2">Uncharacterized protein</fullName>
    </submittedName>
</protein>
<sequence>MCDSDCDCETWEDSWSDSDDDYYSQRKSRRKKKQSCIAFLSFQPSDEPDGPPKLVVKRKPKRVSQRVFKDSFPRPVPCVAMKKITRKPYVTPRGVTPQGQQSITPQEEVLNWHTDNAVKELKERLTHQALQLDHDLKSCIQTHYFGPDFQRKNQELIKIKAQLKQIEDDRSRQTRPQALTIDPLSMYPPPYPTYSPILFPPSPQNSPPDRSPDYESIFKSNYQLARKFQPKNTPPPVQPTGFQPKAPQGPRPRPPWKSGEFFREEFPGQTSGIKETKEK</sequence>
<gene>
    <name evidence="2" type="ORF">PIB30_049744</name>
</gene>
<feature type="region of interest" description="Disordered" evidence="1">
    <location>
        <begin position="167"/>
        <end position="279"/>
    </location>
</feature>
<keyword evidence="3" id="KW-1185">Reference proteome</keyword>
<evidence type="ECO:0000256" key="1">
    <source>
        <dbReference type="SAM" id="MobiDB-lite"/>
    </source>
</evidence>
<proteinExistence type="predicted"/>
<feature type="region of interest" description="Disordered" evidence="1">
    <location>
        <begin position="1"/>
        <end position="22"/>
    </location>
</feature>
<feature type="compositionally biased region" description="Pro residues" evidence="1">
    <location>
        <begin position="186"/>
        <end position="206"/>
    </location>
</feature>
<reference evidence="2 3" key="1">
    <citation type="journal article" date="2023" name="Plants (Basel)">
        <title>Bridging the Gap: Combining Genomics and Transcriptomics Approaches to Understand Stylosanthes scabra, an Orphan Legume from the Brazilian Caatinga.</title>
        <authorList>
            <person name="Ferreira-Neto J.R.C."/>
            <person name="da Silva M.D."/>
            <person name="Binneck E."/>
            <person name="de Melo N.F."/>
            <person name="da Silva R.H."/>
            <person name="de Melo A.L.T.M."/>
            <person name="Pandolfi V."/>
            <person name="Bustamante F.O."/>
            <person name="Brasileiro-Vidal A.C."/>
            <person name="Benko-Iseppon A.M."/>
        </authorList>
    </citation>
    <scope>NUCLEOTIDE SEQUENCE [LARGE SCALE GENOMIC DNA]</scope>
    <source>
        <tissue evidence="2">Leaves</tissue>
    </source>
</reference>
<organism evidence="2 3">
    <name type="scientific">Stylosanthes scabra</name>
    <dbReference type="NCBI Taxonomy" id="79078"/>
    <lineage>
        <taxon>Eukaryota</taxon>
        <taxon>Viridiplantae</taxon>
        <taxon>Streptophyta</taxon>
        <taxon>Embryophyta</taxon>
        <taxon>Tracheophyta</taxon>
        <taxon>Spermatophyta</taxon>
        <taxon>Magnoliopsida</taxon>
        <taxon>eudicotyledons</taxon>
        <taxon>Gunneridae</taxon>
        <taxon>Pentapetalae</taxon>
        <taxon>rosids</taxon>
        <taxon>fabids</taxon>
        <taxon>Fabales</taxon>
        <taxon>Fabaceae</taxon>
        <taxon>Papilionoideae</taxon>
        <taxon>50 kb inversion clade</taxon>
        <taxon>dalbergioids sensu lato</taxon>
        <taxon>Dalbergieae</taxon>
        <taxon>Pterocarpus clade</taxon>
        <taxon>Stylosanthes</taxon>
    </lineage>
</organism>